<sequence length="96" mass="11210">MDYLYDDNRIYSVDDNMILLAEVLFPARDQSRVDITHVFVVPELRGQGVASELMLRAYQFIKSQDLKIVAKCPYAISWFKKHPDYQDIVINVKTKV</sequence>
<dbReference type="InterPro" id="IPR031165">
    <property type="entry name" value="GNAT_YJDJ"/>
</dbReference>
<dbReference type="PANTHER" id="PTHR31435">
    <property type="entry name" value="PROTEIN NATD1"/>
    <property type="match status" value="1"/>
</dbReference>
<feature type="domain" description="N-acetyltransferase" evidence="1">
    <location>
        <begin position="2"/>
        <end position="90"/>
    </location>
</feature>
<dbReference type="InterPro" id="IPR016181">
    <property type="entry name" value="Acyl_CoA_acyltransferase"/>
</dbReference>
<dbReference type="CDD" id="cd04301">
    <property type="entry name" value="NAT_SF"/>
    <property type="match status" value="1"/>
</dbReference>
<evidence type="ECO:0000313" key="3">
    <source>
        <dbReference type="Proteomes" id="UP000512167"/>
    </source>
</evidence>
<protein>
    <submittedName>
        <fullName evidence="2">N-acetyltransferase</fullName>
    </submittedName>
</protein>
<dbReference type="RefSeq" id="WP_312032552.1">
    <property type="nucleotide sequence ID" value="NZ_CP051151.1"/>
</dbReference>
<dbReference type="EMBL" id="CP051151">
    <property type="protein sequence ID" value="QLY40056.1"/>
    <property type="molecule type" value="Genomic_DNA"/>
</dbReference>
<organism evidence="2 3">
    <name type="scientific">Hujiaoplasma nucleasis</name>
    <dbReference type="NCBI Taxonomy" id="2725268"/>
    <lineage>
        <taxon>Bacteria</taxon>
        <taxon>Bacillati</taxon>
        <taxon>Mycoplasmatota</taxon>
        <taxon>Mollicutes</taxon>
        <taxon>Candidatus Izemoplasmatales</taxon>
        <taxon>Hujiaoplasmataceae</taxon>
        <taxon>Hujiaoplasma</taxon>
    </lineage>
</organism>
<dbReference type="GO" id="GO:0016740">
    <property type="term" value="F:transferase activity"/>
    <property type="evidence" value="ECO:0007669"/>
    <property type="project" value="UniProtKB-KW"/>
</dbReference>
<keyword evidence="3" id="KW-1185">Reference proteome</keyword>
<dbReference type="Proteomes" id="UP000512167">
    <property type="component" value="Chromosome"/>
</dbReference>
<dbReference type="KEGG" id="tbk:HF295_03945"/>
<evidence type="ECO:0000313" key="2">
    <source>
        <dbReference type="EMBL" id="QLY40056.1"/>
    </source>
</evidence>
<evidence type="ECO:0000259" key="1">
    <source>
        <dbReference type="PROSITE" id="PS51729"/>
    </source>
</evidence>
<name>A0A7L6N1C3_9MOLU</name>
<dbReference type="Gene3D" id="3.40.630.30">
    <property type="match status" value="1"/>
</dbReference>
<dbReference type="PROSITE" id="PS51729">
    <property type="entry name" value="GNAT_YJDJ"/>
    <property type="match status" value="1"/>
</dbReference>
<reference evidence="2 3" key="1">
    <citation type="submission" date="2020-04" db="EMBL/GenBank/DDBJ databases">
        <authorList>
            <person name="Zheng R.K."/>
            <person name="Sun C.M."/>
        </authorList>
    </citation>
    <scope>NUCLEOTIDE SEQUENCE [LARGE SCALE GENOMIC DNA]</scope>
    <source>
        <strain evidence="3">zrk29</strain>
    </source>
</reference>
<dbReference type="InterPro" id="IPR045057">
    <property type="entry name" value="Gcn5-rel_NAT"/>
</dbReference>
<keyword evidence="2" id="KW-0808">Transferase</keyword>
<accession>A0A7L6N1C3</accession>
<dbReference type="PANTHER" id="PTHR31435:SF10">
    <property type="entry name" value="BSR4717 PROTEIN"/>
    <property type="match status" value="1"/>
</dbReference>
<dbReference type="Pfam" id="PF14542">
    <property type="entry name" value="Acetyltransf_CG"/>
    <property type="match status" value="1"/>
</dbReference>
<gene>
    <name evidence="2" type="ORF">HF295_03945</name>
</gene>
<dbReference type="AlphaFoldDB" id="A0A7L6N1C3"/>
<proteinExistence type="predicted"/>
<dbReference type="SUPFAM" id="SSF55729">
    <property type="entry name" value="Acyl-CoA N-acyltransferases (Nat)"/>
    <property type="match status" value="1"/>
</dbReference>